<keyword evidence="6" id="KW-0833">Ubl conjugation pathway</keyword>
<dbReference type="Pfam" id="PF14369">
    <property type="entry name" value="Zn_ribbon_19"/>
    <property type="match status" value="1"/>
</dbReference>
<gene>
    <name evidence="10" type="primary">RNF126</name>
</gene>
<name>A0A2I3HPW2_NOMLE</name>
<evidence type="ECO:0000259" key="9">
    <source>
        <dbReference type="Pfam" id="PF14369"/>
    </source>
</evidence>
<keyword evidence="7" id="KW-0862">Zinc</keyword>
<evidence type="ECO:0000256" key="8">
    <source>
        <dbReference type="SAM" id="MobiDB-lite"/>
    </source>
</evidence>
<evidence type="ECO:0000256" key="2">
    <source>
        <dbReference type="ARBA" id="ARBA00012483"/>
    </source>
</evidence>
<evidence type="ECO:0000313" key="11">
    <source>
        <dbReference type="Proteomes" id="UP000001073"/>
    </source>
</evidence>
<feature type="domain" description="E3 ubiquitin-protein ligase RNF126-like zinc-ribbon" evidence="9">
    <location>
        <begin position="10"/>
        <end position="40"/>
    </location>
</feature>
<dbReference type="GO" id="GO:0061630">
    <property type="term" value="F:ubiquitin protein ligase activity"/>
    <property type="evidence" value="ECO:0007669"/>
    <property type="project" value="UniProtKB-EC"/>
</dbReference>
<dbReference type="GO" id="GO:0008270">
    <property type="term" value="F:zinc ion binding"/>
    <property type="evidence" value="ECO:0007669"/>
    <property type="project" value="UniProtKB-KW"/>
</dbReference>
<dbReference type="EMBL" id="ADFV01098404">
    <property type="status" value="NOT_ANNOTATED_CDS"/>
    <property type="molecule type" value="Genomic_DNA"/>
</dbReference>
<proteinExistence type="predicted"/>
<feature type="region of interest" description="Disordered" evidence="8">
    <location>
        <begin position="39"/>
        <end position="90"/>
    </location>
</feature>
<dbReference type="Ensembl" id="ENSNLET00000049524.1">
    <property type="protein sequence ID" value="ENSNLEP00000045516.1"/>
    <property type="gene ID" value="ENSNLEG00000032316.1"/>
</dbReference>
<evidence type="ECO:0000313" key="10">
    <source>
        <dbReference type="Ensembl" id="ENSNLEP00000045516.1"/>
    </source>
</evidence>
<evidence type="ECO:0000256" key="7">
    <source>
        <dbReference type="ARBA" id="ARBA00022833"/>
    </source>
</evidence>
<evidence type="ECO:0000256" key="3">
    <source>
        <dbReference type="ARBA" id="ARBA00022679"/>
    </source>
</evidence>
<reference evidence="10 11" key="1">
    <citation type="submission" date="2012-10" db="EMBL/GenBank/DDBJ databases">
        <authorList>
            <consortium name="Gibbon Genome Sequencing Consortium"/>
        </authorList>
    </citation>
    <scope>NUCLEOTIDE SEQUENCE [LARGE SCALE GENOMIC DNA]</scope>
</reference>
<feature type="compositionally biased region" description="Polar residues" evidence="8">
    <location>
        <begin position="47"/>
        <end position="61"/>
    </location>
</feature>
<dbReference type="EMBL" id="ADFV01098405">
    <property type="status" value="NOT_ANNOTATED_CDS"/>
    <property type="molecule type" value="Genomic_DNA"/>
</dbReference>
<dbReference type="AlphaFoldDB" id="A0A2I3HPW2"/>
<evidence type="ECO:0000256" key="4">
    <source>
        <dbReference type="ARBA" id="ARBA00022723"/>
    </source>
</evidence>
<evidence type="ECO:0000256" key="6">
    <source>
        <dbReference type="ARBA" id="ARBA00022786"/>
    </source>
</evidence>
<accession>A0A2I3HPW2</accession>
<keyword evidence="11" id="KW-1185">Reference proteome</keyword>
<keyword evidence="3" id="KW-0808">Transferase</keyword>
<dbReference type="InterPro" id="IPR039525">
    <property type="entry name" value="RNF126-like_zinc-ribbon"/>
</dbReference>
<keyword evidence="4" id="KW-0479">Metal-binding</keyword>
<evidence type="ECO:0000256" key="5">
    <source>
        <dbReference type="ARBA" id="ARBA00022771"/>
    </source>
</evidence>
<dbReference type="EC" id="2.3.2.27" evidence="2"/>
<keyword evidence="5" id="KW-0863">Zinc-finger</keyword>
<evidence type="ECO:0000256" key="1">
    <source>
        <dbReference type="ARBA" id="ARBA00000900"/>
    </source>
</evidence>
<protein>
    <recommendedName>
        <fullName evidence="2">RING-type E3 ubiquitin transferase</fullName>
        <ecNumber evidence="2">2.3.2.27</ecNumber>
    </recommendedName>
</protein>
<reference evidence="10" key="2">
    <citation type="submission" date="2025-08" db="UniProtKB">
        <authorList>
            <consortium name="Ensembl"/>
        </authorList>
    </citation>
    <scope>IDENTIFICATION</scope>
</reference>
<reference evidence="10" key="3">
    <citation type="submission" date="2025-09" db="UniProtKB">
        <authorList>
            <consortium name="Ensembl"/>
        </authorList>
    </citation>
    <scope>IDENTIFICATION</scope>
</reference>
<sequence length="90" mass="9870">MAEASPHPGRYFCHCCSVEIVPRLPDYICPRCESGFIEELPEETRSTENGSAPSTAPTEQSRPPLEVTAPSAEKASRDRTRPRTPRASLG</sequence>
<comment type="catalytic activity">
    <reaction evidence="1">
        <text>S-ubiquitinyl-[E2 ubiquitin-conjugating enzyme]-L-cysteine + [acceptor protein]-L-lysine = [E2 ubiquitin-conjugating enzyme]-L-cysteine + N(6)-ubiquitinyl-[acceptor protein]-L-lysine.</text>
        <dbReference type="EC" id="2.3.2.27"/>
    </reaction>
</comment>
<dbReference type="Proteomes" id="UP000001073">
    <property type="component" value="Chromosome 17"/>
</dbReference>
<organism evidence="10 11">
    <name type="scientific">Nomascus leucogenys</name>
    <name type="common">Northern white-cheeked gibbon</name>
    <name type="synonym">Hylobates leucogenys</name>
    <dbReference type="NCBI Taxonomy" id="61853"/>
    <lineage>
        <taxon>Eukaryota</taxon>
        <taxon>Metazoa</taxon>
        <taxon>Chordata</taxon>
        <taxon>Craniata</taxon>
        <taxon>Vertebrata</taxon>
        <taxon>Euteleostomi</taxon>
        <taxon>Mammalia</taxon>
        <taxon>Eutheria</taxon>
        <taxon>Euarchontoglires</taxon>
        <taxon>Primates</taxon>
        <taxon>Haplorrhini</taxon>
        <taxon>Catarrhini</taxon>
        <taxon>Hylobatidae</taxon>
        <taxon>Nomascus</taxon>
    </lineage>
</organism>
<dbReference type="GeneTree" id="ENSGT00940000157113"/>